<organism evidence="2 3">
    <name type="scientific">Bradyrhizobium iriomotense</name>
    <dbReference type="NCBI Taxonomy" id="441950"/>
    <lineage>
        <taxon>Bacteria</taxon>
        <taxon>Pseudomonadati</taxon>
        <taxon>Pseudomonadota</taxon>
        <taxon>Alphaproteobacteria</taxon>
        <taxon>Hyphomicrobiales</taxon>
        <taxon>Nitrobacteraceae</taxon>
        <taxon>Bradyrhizobium</taxon>
    </lineage>
</organism>
<protein>
    <submittedName>
        <fullName evidence="2">Uncharacterized protein</fullName>
    </submittedName>
</protein>
<evidence type="ECO:0000313" key="2">
    <source>
        <dbReference type="EMBL" id="GLR90915.1"/>
    </source>
</evidence>
<name>A0ABQ6BB42_9BRAD</name>
<evidence type="ECO:0000313" key="3">
    <source>
        <dbReference type="Proteomes" id="UP001156905"/>
    </source>
</evidence>
<sequence>MRAGSSSQIKTSNICLCSYMMRTEKKVLYVTSMASGIGMIPTLANFFWNQTSGLEIAGKSTSSNIMHNFAQSAAVPNKERMEMVPPGA</sequence>
<dbReference type="EMBL" id="BSOW01000039">
    <property type="protein sequence ID" value="GLR90915.1"/>
    <property type="molecule type" value="Genomic_DNA"/>
</dbReference>
<keyword evidence="1" id="KW-1133">Transmembrane helix</keyword>
<keyword evidence="1" id="KW-0812">Transmembrane</keyword>
<accession>A0ABQ6BB42</accession>
<gene>
    <name evidence="2" type="ORF">GCM10007857_76310</name>
</gene>
<keyword evidence="3" id="KW-1185">Reference proteome</keyword>
<proteinExistence type="predicted"/>
<dbReference type="Proteomes" id="UP001156905">
    <property type="component" value="Unassembled WGS sequence"/>
</dbReference>
<feature type="transmembrane region" description="Helical" evidence="1">
    <location>
        <begin position="27"/>
        <end position="48"/>
    </location>
</feature>
<comment type="caution">
    <text evidence="2">The sequence shown here is derived from an EMBL/GenBank/DDBJ whole genome shotgun (WGS) entry which is preliminary data.</text>
</comment>
<reference evidence="3" key="1">
    <citation type="journal article" date="2019" name="Int. J. Syst. Evol. Microbiol.">
        <title>The Global Catalogue of Microorganisms (GCM) 10K type strain sequencing project: providing services to taxonomists for standard genome sequencing and annotation.</title>
        <authorList>
            <consortium name="The Broad Institute Genomics Platform"/>
            <consortium name="The Broad Institute Genome Sequencing Center for Infectious Disease"/>
            <person name="Wu L."/>
            <person name="Ma J."/>
        </authorList>
    </citation>
    <scope>NUCLEOTIDE SEQUENCE [LARGE SCALE GENOMIC DNA]</scope>
    <source>
        <strain evidence="3">NBRC 102520</strain>
    </source>
</reference>
<keyword evidence="1" id="KW-0472">Membrane</keyword>
<evidence type="ECO:0000256" key="1">
    <source>
        <dbReference type="SAM" id="Phobius"/>
    </source>
</evidence>